<feature type="transmembrane region" description="Helical" evidence="1">
    <location>
        <begin position="60"/>
        <end position="83"/>
    </location>
</feature>
<dbReference type="EMBL" id="JAFMPT010000008">
    <property type="protein sequence ID" value="MCC1484524.1"/>
    <property type="molecule type" value="Genomic_DNA"/>
</dbReference>
<protein>
    <submittedName>
        <fullName evidence="2">Uncharacterized protein</fullName>
    </submittedName>
</protein>
<keyword evidence="1" id="KW-1133">Transmembrane helix</keyword>
<organism evidence="2 3">
    <name type="scientific">Winogradskyella immobilis</name>
    <dbReference type="NCBI Taxonomy" id="2816852"/>
    <lineage>
        <taxon>Bacteria</taxon>
        <taxon>Pseudomonadati</taxon>
        <taxon>Bacteroidota</taxon>
        <taxon>Flavobacteriia</taxon>
        <taxon>Flavobacteriales</taxon>
        <taxon>Flavobacteriaceae</taxon>
        <taxon>Winogradskyella</taxon>
    </lineage>
</organism>
<feature type="transmembrane region" description="Helical" evidence="1">
    <location>
        <begin position="21"/>
        <end position="40"/>
    </location>
</feature>
<name>A0ABS8EMS0_9FLAO</name>
<proteinExistence type="predicted"/>
<feature type="transmembrane region" description="Helical" evidence="1">
    <location>
        <begin position="181"/>
        <end position="204"/>
    </location>
</feature>
<keyword evidence="1" id="KW-0812">Transmembrane</keyword>
<feature type="transmembrane region" description="Helical" evidence="1">
    <location>
        <begin position="216"/>
        <end position="237"/>
    </location>
</feature>
<comment type="caution">
    <text evidence="2">The sequence shown here is derived from an EMBL/GenBank/DDBJ whole genome shotgun (WGS) entry which is preliminary data.</text>
</comment>
<reference evidence="2" key="1">
    <citation type="submission" date="2021-03" db="EMBL/GenBank/DDBJ databases">
        <authorList>
            <person name="Ping X."/>
        </authorList>
    </citation>
    <scope>NUCLEOTIDE SEQUENCE</scope>
    <source>
        <strain evidence="2">E313</strain>
    </source>
</reference>
<feature type="transmembrane region" description="Helical" evidence="1">
    <location>
        <begin position="136"/>
        <end position="169"/>
    </location>
</feature>
<gene>
    <name evidence="2" type="ORF">J1C55_07995</name>
</gene>
<accession>A0ABS8EMS0</accession>
<reference evidence="2" key="2">
    <citation type="submission" date="2021-10" db="EMBL/GenBank/DDBJ databases">
        <title>Genome of Winogradskyella sp. E313.</title>
        <authorList>
            <person name="Zhou Y."/>
        </authorList>
    </citation>
    <scope>NUCLEOTIDE SEQUENCE</scope>
    <source>
        <strain evidence="2">E313</strain>
    </source>
</reference>
<evidence type="ECO:0000256" key="1">
    <source>
        <dbReference type="SAM" id="Phobius"/>
    </source>
</evidence>
<evidence type="ECO:0000313" key="2">
    <source>
        <dbReference type="EMBL" id="MCC1484524.1"/>
    </source>
</evidence>
<keyword evidence="1" id="KW-0472">Membrane</keyword>
<evidence type="ECO:0000313" key="3">
    <source>
        <dbReference type="Proteomes" id="UP000778797"/>
    </source>
</evidence>
<feature type="transmembrane region" description="Helical" evidence="1">
    <location>
        <begin position="249"/>
        <end position="268"/>
    </location>
</feature>
<dbReference type="Proteomes" id="UP000778797">
    <property type="component" value="Unassembled WGS sequence"/>
</dbReference>
<keyword evidence="3" id="KW-1185">Reference proteome</keyword>
<sequence length="444" mass="51666">MAKDYKDASFKSLLEKLQEESWQLELLISGFAIFGLFSILEPLRTNMEIFQNNSVNNGSLVYKFIILSITYISSWILVCNLLLHVILRGIWIGALGLRYVSGDIDYDTLNYSPKFTKYLQKKVGSFDKYISKLETYCSIIFAIAFLLIFYVLAFTFTIIAIALIAIYILDNDYIPDGLREIIGVPIMLFIVFGMLLVFIDFLTLGGLKRKKWTSKIYFPVYWVFSFITLSFLYRPLVYNFLDNKLGRRLSILLIPIFFIILIASSYNYQISNYLRADNNSSAIYADNENYEDQLIKEEDFIKRVAIPSKVITDPFLKVFITYNENIEDNIFDFHPNLKPKKDLRGLQSDIDVNGNTVYPSFKSRSNYLKAFNDLYNVRIDSLKFDDTEFIVSQSKKGKLGFETYVNLKDLPEGKHLLNVTKKQIRRGDTSTIYFARIPFWHYSN</sequence>
<dbReference type="RefSeq" id="WP_227476970.1">
    <property type="nucleotide sequence ID" value="NZ_JAFMPT010000008.1"/>
</dbReference>